<evidence type="ECO:0000313" key="2">
    <source>
        <dbReference type="Proteomes" id="UP000606786"/>
    </source>
</evidence>
<dbReference type="AlphaFoldDB" id="A0A811U2E9"/>
<dbReference type="Proteomes" id="UP000606786">
    <property type="component" value="Unassembled WGS sequence"/>
</dbReference>
<protein>
    <submittedName>
        <fullName evidence="1">(Mediterranean fruit fly) hypothetical protein</fullName>
    </submittedName>
</protein>
<evidence type="ECO:0000313" key="1">
    <source>
        <dbReference type="EMBL" id="CAD6992550.1"/>
    </source>
</evidence>
<proteinExistence type="predicted"/>
<name>A0A811U2E9_CERCA</name>
<gene>
    <name evidence="1" type="ORF">CCAP1982_LOCUS1396</name>
</gene>
<reference evidence="1" key="1">
    <citation type="submission" date="2020-11" db="EMBL/GenBank/DDBJ databases">
        <authorList>
            <person name="Whitehead M."/>
        </authorList>
    </citation>
    <scope>NUCLEOTIDE SEQUENCE</scope>
    <source>
        <strain evidence="1">EGII</strain>
    </source>
</reference>
<accession>A0A811U2E9</accession>
<organism evidence="1 2">
    <name type="scientific">Ceratitis capitata</name>
    <name type="common">Mediterranean fruit fly</name>
    <name type="synonym">Tephritis capitata</name>
    <dbReference type="NCBI Taxonomy" id="7213"/>
    <lineage>
        <taxon>Eukaryota</taxon>
        <taxon>Metazoa</taxon>
        <taxon>Ecdysozoa</taxon>
        <taxon>Arthropoda</taxon>
        <taxon>Hexapoda</taxon>
        <taxon>Insecta</taxon>
        <taxon>Pterygota</taxon>
        <taxon>Neoptera</taxon>
        <taxon>Endopterygota</taxon>
        <taxon>Diptera</taxon>
        <taxon>Brachycera</taxon>
        <taxon>Muscomorpha</taxon>
        <taxon>Tephritoidea</taxon>
        <taxon>Tephritidae</taxon>
        <taxon>Ceratitis</taxon>
        <taxon>Ceratitis</taxon>
    </lineage>
</organism>
<dbReference type="EMBL" id="CAJHJT010000001">
    <property type="protein sequence ID" value="CAD6992550.1"/>
    <property type="molecule type" value="Genomic_DNA"/>
</dbReference>
<sequence>SVAFVANQVLAQHTHSHSSWPSHAMQMLNLDPLGRFVVALLRENNENLRKAIEK</sequence>
<comment type="caution">
    <text evidence="1">The sequence shown here is derived from an EMBL/GenBank/DDBJ whole genome shotgun (WGS) entry which is preliminary data.</text>
</comment>
<keyword evidence="2" id="KW-1185">Reference proteome</keyword>
<feature type="non-terminal residue" evidence="1">
    <location>
        <position position="1"/>
    </location>
</feature>